<name>A0A1L9PTJ5_ASPVE</name>
<evidence type="ECO:0000256" key="2">
    <source>
        <dbReference type="ARBA" id="ARBA00023002"/>
    </source>
</evidence>
<organism evidence="3 4">
    <name type="scientific">Aspergillus versicolor CBS 583.65</name>
    <dbReference type="NCBI Taxonomy" id="1036611"/>
    <lineage>
        <taxon>Eukaryota</taxon>
        <taxon>Fungi</taxon>
        <taxon>Dikarya</taxon>
        <taxon>Ascomycota</taxon>
        <taxon>Pezizomycotina</taxon>
        <taxon>Eurotiomycetes</taxon>
        <taxon>Eurotiomycetidae</taxon>
        <taxon>Eurotiales</taxon>
        <taxon>Aspergillaceae</taxon>
        <taxon>Aspergillus</taxon>
        <taxon>Aspergillus subgen. Nidulantes</taxon>
    </lineage>
</organism>
<dbReference type="AlphaFoldDB" id="A0A1L9PTJ5"/>
<evidence type="ECO:0008006" key="5">
    <source>
        <dbReference type="Google" id="ProtNLM"/>
    </source>
</evidence>
<dbReference type="PANTHER" id="PTHR43157">
    <property type="entry name" value="PHOSPHATIDYLINOSITOL-GLYCAN BIOSYNTHESIS CLASS F PROTEIN-RELATED"/>
    <property type="match status" value="1"/>
</dbReference>
<evidence type="ECO:0000313" key="3">
    <source>
        <dbReference type="EMBL" id="OJJ04860.1"/>
    </source>
</evidence>
<dbReference type="Proteomes" id="UP000184073">
    <property type="component" value="Unassembled WGS sequence"/>
</dbReference>
<dbReference type="STRING" id="1036611.A0A1L9PTJ5"/>
<sequence>MGAIYSRFFTRLTLPPFSALNGKTILITGANTGLGREAARHALTLGANVILGVRCVSKGAEAKKDIASGIVAGDSRVHVWPIDLESFASVKAFAARAREYVASGGRLDFAIMNAGLASVEWATTGDGWERGLQVNDLSTALLSLELLPLLLQAKEQDPASQPHLTLLASDIHKNARFPERDADNILKALNSHDEWKKSQALAGPTERYAITKLLDIYITKELARLVPRDENGDPLVIVNCVAPGFCKSNLLSREENIPFMIKIVQAVVARTIEEGSKTLVHGVTQGAESHGQWLEDQVIRDPGNMVSAPDLVLAREKLWKEIVAVLKEVDPDIRTEY</sequence>
<dbReference type="PANTHER" id="PTHR43157:SF31">
    <property type="entry name" value="PHOSPHATIDYLINOSITOL-GLYCAN BIOSYNTHESIS CLASS F PROTEIN"/>
    <property type="match status" value="1"/>
</dbReference>
<evidence type="ECO:0000256" key="1">
    <source>
        <dbReference type="ARBA" id="ARBA00006484"/>
    </source>
</evidence>
<comment type="similarity">
    <text evidence="1">Belongs to the short-chain dehydrogenases/reductases (SDR) family.</text>
</comment>
<dbReference type="InterPro" id="IPR036291">
    <property type="entry name" value="NAD(P)-bd_dom_sf"/>
</dbReference>
<dbReference type="Pfam" id="PF00106">
    <property type="entry name" value="adh_short"/>
    <property type="match status" value="1"/>
</dbReference>
<evidence type="ECO:0000313" key="4">
    <source>
        <dbReference type="Proteomes" id="UP000184073"/>
    </source>
</evidence>
<dbReference type="VEuPathDB" id="FungiDB:ASPVEDRAFT_44406"/>
<accession>A0A1L9PTJ5</accession>
<dbReference type="OrthoDB" id="542013at2759"/>
<reference evidence="4" key="1">
    <citation type="journal article" date="2017" name="Genome Biol.">
        <title>Comparative genomics reveals high biological diversity and specific adaptations in the industrially and medically important fungal genus Aspergillus.</title>
        <authorList>
            <person name="de Vries R.P."/>
            <person name="Riley R."/>
            <person name="Wiebenga A."/>
            <person name="Aguilar-Osorio G."/>
            <person name="Amillis S."/>
            <person name="Uchima C.A."/>
            <person name="Anderluh G."/>
            <person name="Asadollahi M."/>
            <person name="Askin M."/>
            <person name="Barry K."/>
            <person name="Battaglia E."/>
            <person name="Bayram O."/>
            <person name="Benocci T."/>
            <person name="Braus-Stromeyer S.A."/>
            <person name="Caldana C."/>
            <person name="Canovas D."/>
            <person name="Cerqueira G.C."/>
            <person name="Chen F."/>
            <person name="Chen W."/>
            <person name="Choi C."/>
            <person name="Clum A."/>
            <person name="Dos Santos R.A."/>
            <person name="Damasio A.R."/>
            <person name="Diallinas G."/>
            <person name="Emri T."/>
            <person name="Fekete E."/>
            <person name="Flipphi M."/>
            <person name="Freyberg S."/>
            <person name="Gallo A."/>
            <person name="Gournas C."/>
            <person name="Habgood R."/>
            <person name="Hainaut M."/>
            <person name="Harispe M.L."/>
            <person name="Henrissat B."/>
            <person name="Hilden K.S."/>
            <person name="Hope R."/>
            <person name="Hossain A."/>
            <person name="Karabika E."/>
            <person name="Karaffa L."/>
            <person name="Karanyi Z."/>
            <person name="Krasevec N."/>
            <person name="Kuo A."/>
            <person name="Kusch H."/>
            <person name="LaButti K."/>
            <person name="Lagendijk E.L."/>
            <person name="Lapidus A."/>
            <person name="Levasseur A."/>
            <person name="Lindquist E."/>
            <person name="Lipzen A."/>
            <person name="Logrieco A.F."/>
            <person name="MacCabe A."/>
            <person name="Maekelae M.R."/>
            <person name="Malavazi I."/>
            <person name="Melin P."/>
            <person name="Meyer V."/>
            <person name="Mielnichuk N."/>
            <person name="Miskei M."/>
            <person name="Molnar A.P."/>
            <person name="Mule G."/>
            <person name="Ngan C.Y."/>
            <person name="Orejas M."/>
            <person name="Orosz E."/>
            <person name="Ouedraogo J.P."/>
            <person name="Overkamp K.M."/>
            <person name="Park H.-S."/>
            <person name="Perrone G."/>
            <person name="Piumi F."/>
            <person name="Punt P.J."/>
            <person name="Ram A.F."/>
            <person name="Ramon A."/>
            <person name="Rauscher S."/>
            <person name="Record E."/>
            <person name="Riano-Pachon D.M."/>
            <person name="Robert V."/>
            <person name="Roehrig J."/>
            <person name="Ruller R."/>
            <person name="Salamov A."/>
            <person name="Salih N.S."/>
            <person name="Samson R.A."/>
            <person name="Sandor E."/>
            <person name="Sanguinetti M."/>
            <person name="Schuetze T."/>
            <person name="Sepcic K."/>
            <person name="Shelest E."/>
            <person name="Sherlock G."/>
            <person name="Sophianopoulou V."/>
            <person name="Squina F.M."/>
            <person name="Sun H."/>
            <person name="Susca A."/>
            <person name="Todd R.B."/>
            <person name="Tsang A."/>
            <person name="Unkles S.E."/>
            <person name="van de Wiele N."/>
            <person name="van Rossen-Uffink D."/>
            <person name="Oliveira J.V."/>
            <person name="Vesth T.C."/>
            <person name="Visser J."/>
            <person name="Yu J.-H."/>
            <person name="Zhou M."/>
            <person name="Andersen M.R."/>
            <person name="Archer D.B."/>
            <person name="Baker S.E."/>
            <person name="Benoit I."/>
            <person name="Brakhage A.A."/>
            <person name="Braus G.H."/>
            <person name="Fischer R."/>
            <person name="Frisvad J.C."/>
            <person name="Goldman G.H."/>
            <person name="Houbraken J."/>
            <person name="Oakley B."/>
            <person name="Pocsi I."/>
            <person name="Scazzocchio C."/>
            <person name="Seiboth B."/>
            <person name="vanKuyk P.A."/>
            <person name="Wortman J."/>
            <person name="Dyer P.S."/>
            <person name="Grigoriev I.V."/>
        </authorList>
    </citation>
    <scope>NUCLEOTIDE SEQUENCE [LARGE SCALE GENOMIC DNA]</scope>
    <source>
        <strain evidence="4">CBS 583.65</strain>
    </source>
</reference>
<dbReference type="SUPFAM" id="SSF51735">
    <property type="entry name" value="NAD(P)-binding Rossmann-fold domains"/>
    <property type="match status" value="1"/>
</dbReference>
<dbReference type="RefSeq" id="XP_040670622.1">
    <property type="nucleotide sequence ID" value="XM_040813041.1"/>
</dbReference>
<dbReference type="Gene3D" id="3.40.50.720">
    <property type="entry name" value="NAD(P)-binding Rossmann-like Domain"/>
    <property type="match status" value="1"/>
</dbReference>
<keyword evidence="4" id="KW-1185">Reference proteome</keyword>
<protein>
    <recommendedName>
        <fullName evidence="5">Ketoreductase (KR) domain-containing protein</fullName>
    </recommendedName>
</protein>
<gene>
    <name evidence="3" type="ORF">ASPVEDRAFT_44406</name>
</gene>
<dbReference type="EMBL" id="KV878132">
    <property type="protein sequence ID" value="OJJ04860.1"/>
    <property type="molecule type" value="Genomic_DNA"/>
</dbReference>
<dbReference type="PRINTS" id="PR00081">
    <property type="entry name" value="GDHRDH"/>
</dbReference>
<proteinExistence type="inferred from homology"/>
<dbReference type="InterPro" id="IPR002347">
    <property type="entry name" value="SDR_fam"/>
</dbReference>
<dbReference type="GO" id="GO:0016491">
    <property type="term" value="F:oxidoreductase activity"/>
    <property type="evidence" value="ECO:0007669"/>
    <property type="project" value="UniProtKB-KW"/>
</dbReference>
<dbReference type="GeneID" id="63728552"/>
<keyword evidence="2" id="KW-0560">Oxidoreductase</keyword>